<dbReference type="RefSeq" id="XP_022492971.1">
    <property type="nucleotide sequence ID" value="XM_022627904.1"/>
</dbReference>
<comment type="subcellular location">
    <subcellularLocation>
        <location evidence="1">Nucleus</location>
    </subcellularLocation>
</comment>
<dbReference type="AlphaFoldDB" id="A0A1F5LWL3"/>
<feature type="compositionally biased region" description="Acidic residues" evidence="3">
    <location>
        <begin position="474"/>
        <end position="504"/>
    </location>
</feature>
<reference evidence="5 6" key="1">
    <citation type="journal article" date="2016" name="Sci. Rep.">
        <title>Penicillium arizonense, a new, genome sequenced fungal species, reveals a high chemical diversity in secreted metabolites.</title>
        <authorList>
            <person name="Grijseels S."/>
            <person name="Nielsen J.C."/>
            <person name="Randelovic M."/>
            <person name="Nielsen J."/>
            <person name="Nielsen K.F."/>
            <person name="Workman M."/>
            <person name="Frisvad J.C."/>
        </authorList>
    </citation>
    <scope>NUCLEOTIDE SEQUENCE [LARGE SCALE GENOMIC DNA]</scope>
    <source>
        <strain evidence="5 6">CBS 141311</strain>
    </source>
</reference>
<feature type="region of interest" description="Disordered" evidence="3">
    <location>
        <begin position="365"/>
        <end position="638"/>
    </location>
</feature>
<sequence>MPPSDSEVSSLSSAPPTDDEAAMAIDEPVGIAKYFKKESETPPPKREPSPPHEYVLADNPDIAFIVTFRARFHEVFPRGLPHYGPQDIEAGVQESPPGEYIERLLCALLGLVLNRKKDVEYGRHPIPDTCGVHADALLPPPIAQPSTNTISEINRRAHFTRPLEEAIHTHQSQWPKAWGGKNPLHGGRSFATMTPEERIQLLKALILWSLASSEAVQAKIKESYKQSRHDDDLNQPLSVQSWGRDSLKRRYWLIEGQEDTHFRLYRESNPVLKHNTWWSIAGDIPELESVAAKLEGEKGTNSKKLSEKIRASIPRFEASEEKRKRRDYRLARKAAFTRPDPGFSMYEGRTRGKKLKYTFDDEDMFSEDETSVRRSTRGAGTTAASTESSRPRFTASGRQIRSRAGGLYGETLLAGQNDGANGEEDDEEEEVSRPQRNRTSRNPNGYSGYDAEDLEDASIHSSANESGNEWRGPEDDEEHDFEGDNEDEEEEASEEDSDVSEEPESLVVQLRYGRGDAPRNGNIETQNDEPPPAKDVQMKDATDTAAAPFTQASTIPHPPLLSENRAPAAASSLPSVPIPQVPTQPAPVIAPLPISKPKEATLHGPIATASPFPAAPQTAHPEAPKENQPTESNGGSRP</sequence>
<feature type="compositionally biased region" description="Low complexity" evidence="3">
    <location>
        <begin position="377"/>
        <end position="388"/>
    </location>
</feature>
<evidence type="ECO:0000313" key="5">
    <source>
        <dbReference type="EMBL" id="OGE57548.1"/>
    </source>
</evidence>
<evidence type="ECO:0000313" key="6">
    <source>
        <dbReference type="Proteomes" id="UP000177622"/>
    </source>
</evidence>
<dbReference type="PANTHER" id="PTHR42107">
    <property type="entry name" value="YALI0D24453P"/>
    <property type="match status" value="1"/>
</dbReference>
<dbReference type="InterPro" id="IPR028942">
    <property type="entry name" value="WHIM1_dom"/>
</dbReference>
<feature type="domain" description="WHIM1" evidence="4">
    <location>
        <begin position="177"/>
        <end position="220"/>
    </location>
</feature>
<protein>
    <recommendedName>
        <fullName evidence="4">WHIM1 domain-containing protein</fullName>
    </recommendedName>
</protein>
<keyword evidence="6" id="KW-1185">Reference proteome</keyword>
<dbReference type="PANTHER" id="PTHR42107:SF1">
    <property type="entry name" value="WHIM1 DOMAIN-CONTAINING PROTEIN"/>
    <property type="match status" value="1"/>
</dbReference>
<keyword evidence="2" id="KW-0539">Nucleus</keyword>
<gene>
    <name evidence="5" type="ORF">PENARI_c002G11206</name>
</gene>
<accession>A0A1F5LWL3</accession>
<dbReference type="GO" id="GO:0005634">
    <property type="term" value="C:nucleus"/>
    <property type="evidence" value="ECO:0007669"/>
    <property type="project" value="UniProtKB-SubCell"/>
</dbReference>
<evidence type="ECO:0000256" key="3">
    <source>
        <dbReference type="SAM" id="MobiDB-lite"/>
    </source>
</evidence>
<dbReference type="STRING" id="1835702.A0A1F5LWL3"/>
<comment type="caution">
    <text evidence="5">The sequence shown here is derived from an EMBL/GenBank/DDBJ whole genome shotgun (WGS) entry which is preliminary data.</text>
</comment>
<dbReference type="Pfam" id="PF15612">
    <property type="entry name" value="WHIM1"/>
    <property type="match status" value="1"/>
</dbReference>
<evidence type="ECO:0000256" key="2">
    <source>
        <dbReference type="ARBA" id="ARBA00023242"/>
    </source>
</evidence>
<dbReference type="GeneID" id="34572638"/>
<feature type="compositionally biased region" description="Basic and acidic residues" evidence="3">
    <location>
        <begin position="35"/>
        <end position="50"/>
    </location>
</feature>
<feature type="region of interest" description="Disordered" evidence="3">
    <location>
        <begin position="1"/>
        <end position="21"/>
    </location>
</feature>
<feature type="compositionally biased region" description="Acidic residues" evidence="3">
    <location>
        <begin position="421"/>
        <end position="430"/>
    </location>
</feature>
<dbReference type="Proteomes" id="UP000177622">
    <property type="component" value="Unassembled WGS sequence"/>
</dbReference>
<feature type="compositionally biased region" description="Low complexity" evidence="3">
    <location>
        <begin position="1"/>
        <end position="16"/>
    </location>
</feature>
<feature type="compositionally biased region" description="Polar residues" evidence="3">
    <location>
        <begin position="627"/>
        <end position="638"/>
    </location>
</feature>
<evidence type="ECO:0000256" key="1">
    <source>
        <dbReference type="ARBA" id="ARBA00004123"/>
    </source>
</evidence>
<dbReference type="EMBL" id="LXJU01000002">
    <property type="protein sequence ID" value="OGE57548.1"/>
    <property type="molecule type" value="Genomic_DNA"/>
</dbReference>
<feature type="compositionally biased region" description="Low complexity" evidence="3">
    <location>
        <begin position="566"/>
        <end position="575"/>
    </location>
</feature>
<proteinExistence type="predicted"/>
<evidence type="ECO:0000259" key="4">
    <source>
        <dbReference type="Pfam" id="PF15612"/>
    </source>
</evidence>
<organism evidence="5 6">
    <name type="scientific">Penicillium arizonense</name>
    <dbReference type="NCBI Taxonomy" id="1835702"/>
    <lineage>
        <taxon>Eukaryota</taxon>
        <taxon>Fungi</taxon>
        <taxon>Dikarya</taxon>
        <taxon>Ascomycota</taxon>
        <taxon>Pezizomycotina</taxon>
        <taxon>Eurotiomycetes</taxon>
        <taxon>Eurotiomycetidae</taxon>
        <taxon>Eurotiales</taxon>
        <taxon>Aspergillaceae</taxon>
        <taxon>Penicillium</taxon>
    </lineage>
</organism>
<dbReference type="OrthoDB" id="349045at2759"/>
<feature type="region of interest" description="Disordered" evidence="3">
    <location>
        <begin position="34"/>
        <end position="54"/>
    </location>
</feature>
<feature type="compositionally biased region" description="Pro residues" evidence="3">
    <location>
        <begin position="576"/>
        <end position="590"/>
    </location>
</feature>
<name>A0A1F5LWL3_PENAI</name>